<dbReference type="PANTHER" id="PTHR43394">
    <property type="entry name" value="ATP-DEPENDENT PERMEASE MDL1, MITOCHONDRIAL"/>
    <property type="match status" value="1"/>
</dbReference>
<name>A0A2S6F7W6_LEGPN</name>
<dbReference type="EMBL" id="PQWY01000002">
    <property type="protein sequence ID" value="PPK33491.1"/>
    <property type="molecule type" value="Genomic_DNA"/>
</dbReference>
<dbReference type="PROSITE" id="PS50929">
    <property type="entry name" value="ABC_TM1F"/>
    <property type="match status" value="1"/>
</dbReference>
<dbReference type="Gene3D" id="3.40.50.300">
    <property type="entry name" value="P-loop containing nucleotide triphosphate hydrolases"/>
    <property type="match status" value="1"/>
</dbReference>
<comment type="subcellular location">
    <subcellularLocation>
        <location evidence="1">Cell membrane</location>
        <topology evidence="1">Multi-pass membrane protein</topology>
    </subcellularLocation>
</comment>
<dbReference type="PANTHER" id="PTHR43394:SF4">
    <property type="entry name" value="TOXIN SECRETION ABC TRANSPORTER ATP-BINDING PROTEIN"/>
    <property type="match status" value="1"/>
</dbReference>
<accession>A0A2S6F7W6</accession>
<evidence type="ECO:0000256" key="4">
    <source>
        <dbReference type="ARBA" id="ARBA00023136"/>
    </source>
</evidence>
<evidence type="ECO:0000256" key="2">
    <source>
        <dbReference type="ARBA" id="ARBA00022692"/>
    </source>
</evidence>
<dbReference type="InterPro" id="IPR036640">
    <property type="entry name" value="ABC1_TM_sf"/>
</dbReference>
<keyword evidence="5" id="KW-0547">Nucleotide-binding</keyword>
<evidence type="ECO:0000313" key="6">
    <source>
        <dbReference type="Proteomes" id="UP000239239"/>
    </source>
</evidence>
<evidence type="ECO:0000256" key="1">
    <source>
        <dbReference type="ARBA" id="ARBA00004651"/>
    </source>
</evidence>
<dbReference type="Proteomes" id="UP000239239">
    <property type="component" value="Unassembled WGS sequence"/>
</dbReference>
<dbReference type="SUPFAM" id="SSF52540">
    <property type="entry name" value="P-loop containing nucleoside triphosphate hydrolases"/>
    <property type="match status" value="1"/>
</dbReference>
<dbReference type="Pfam" id="PF00664">
    <property type="entry name" value="ABC_membrane"/>
    <property type="match status" value="1"/>
</dbReference>
<dbReference type="GO" id="GO:0005886">
    <property type="term" value="C:plasma membrane"/>
    <property type="evidence" value="ECO:0007669"/>
    <property type="project" value="UniProtKB-SubCell"/>
</dbReference>
<dbReference type="RefSeq" id="WP_027227941.1">
    <property type="nucleotide sequence ID" value="NZ_CP017601.1"/>
</dbReference>
<evidence type="ECO:0000313" key="5">
    <source>
        <dbReference type="EMBL" id="PPK33491.1"/>
    </source>
</evidence>
<dbReference type="GO" id="GO:0015421">
    <property type="term" value="F:ABC-type oligopeptide transporter activity"/>
    <property type="evidence" value="ECO:0007669"/>
    <property type="project" value="TreeGrafter"/>
</dbReference>
<dbReference type="Gene3D" id="1.20.1560.10">
    <property type="entry name" value="ABC transporter type 1, transmembrane domain"/>
    <property type="match status" value="1"/>
</dbReference>
<dbReference type="GO" id="GO:0005524">
    <property type="term" value="F:ATP binding"/>
    <property type="evidence" value="ECO:0007669"/>
    <property type="project" value="UniProtKB-KW"/>
</dbReference>
<dbReference type="OrthoDB" id="311344at2"/>
<dbReference type="InterPro" id="IPR011527">
    <property type="entry name" value="ABC1_TM_dom"/>
</dbReference>
<sequence length="529" mass="60117">MSTKPINSILDVLDRQTISSIMMISVFISLLSLSIPIAAQTLVNLIAFGKLMQPVITLSFMVLILMMALGALHIWQIVIIEVIQQKLMVKISLHLTRHFTHLSLDNFSTHHGPELVNRFFEIVTIKKSLASLLLYGINLGLQLFFGLLLILIYHPLFLLFDVFIILGILLIIFIPYKKALGSAKKECSEKHVVGAWLEEILINRYLFRFNLYHRYVAQQTDKKLVAFLKARNTHFKQLIKHQIGFYTLSALASSLLLGLGGYLVINNQLSLGQLVAAEIVLGALIYSFKRFGVLLENYYDLVASENKIDAVLNLSLEQVKEDEHSELLTPINSIQLEMDSKNKALITVDNPLLVFSEKSDLCQFFVEQIFGFQDPVSLHVLINGIPCAKRNLISLRRFSLLIAEPQWFTGSIYDNLVLNHRNMSNKVIIEQLKNVGLADKVIQLPEGLSTILYEWQDVFTSVEITKLMLVRAILLQPELIVIDRAFDLFNRQEINEMMGLLLTLKNTLLVVVSQHSDFTHLNNRLVIPS</sequence>
<keyword evidence="2" id="KW-0812">Transmembrane</keyword>
<dbReference type="AlphaFoldDB" id="A0A2S6F7W6"/>
<reference evidence="5 6" key="1">
    <citation type="submission" date="2018-02" db="EMBL/GenBank/DDBJ databases">
        <title>Draft genome sequences of four Legionella pneumophila clinical strains isolated in Ontario.</title>
        <authorList>
            <person name="Fortuna A."/>
            <person name="Ramnarine R."/>
            <person name="Li A."/>
            <person name="Frantz C."/>
            <person name="Mallo G."/>
        </authorList>
    </citation>
    <scope>NUCLEOTIDE SEQUENCE [LARGE SCALE GENOMIC DNA]</scope>
    <source>
        <strain evidence="5 6">LG61</strain>
    </source>
</reference>
<keyword evidence="3" id="KW-1133">Transmembrane helix</keyword>
<protein>
    <submittedName>
        <fullName evidence="5">ABC transporter ATP-binding protein</fullName>
    </submittedName>
</protein>
<keyword evidence="5" id="KW-0067">ATP-binding</keyword>
<dbReference type="InterPro" id="IPR039421">
    <property type="entry name" value="Type_1_exporter"/>
</dbReference>
<dbReference type="SUPFAM" id="SSF90123">
    <property type="entry name" value="ABC transporter transmembrane region"/>
    <property type="match status" value="1"/>
</dbReference>
<organism evidence="5 6">
    <name type="scientific">Legionella pneumophila</name>
    <dbReference type="NCBI Taxonomy" id="446"/>
    <lineage>
        <taxon>Bacteria</taxon>
        <taxon>Pseudomonadati</taxon>
        <taxon>Pseudomonadota</taxon>
        <taxon>Gammaproteobacteria</taxon>
        <taxon>Legionellales</taxon>
        <taxon>Legionellaceae</taxon>
        <taxon>Legionella</taxon>
    </lineage>
</organism>
<gene>
    <name evidence="5" type="ORF">C3928_01795</name>
</gene>
<keyword evidence="4" id="KW-0472">Membrane</keyword>
<dbReference type="InterPro" id="IPR027417">
    <property type="entry name" value="P-loop_NTPase"/>
</dbReference>
<evidence type="ECO:0000256" key="3">
    <source>
        <dbReference type="ARBA" id="ARBA00022989"/>
    </source>
</evidence>
<proteinExistence type="predicted"/>
<comment type="caution">
    <text evidence="5">The sequence shown here is derived from an EMBL/GenBank/DDBJ whole genome shotgun (WGS) entry which is preliminary data.</text>
</comment>